<organism evidence="10 11">
    <name type="scientific">Tepidimonas fonticaldi</name>
    <dbReference type="NCBI Taxonomy" id="1101373"/>
    <lineage>
        <taxon>Bacteria</taxon>
        <taxon>Pseudomonadati</taxon>
        <taxon>Pseudomonadota</taxon>
        <taxon>Betaproteobacteria</taxon>
        <taxon>Burkholderiales</taxon>
        <taxon>Tepidimonas</taxon>
    </lineage>
</organism>
<keyword evidence="7 8" id="KW-0472">Membrane</keyword>
<evidence type="ECO:0000256" key="3">
    <source>
        <dbReference type="ARBA" id="ARBA00022448"/>
    </source>
</evidence>
<evidence type="ECO:0000256" key="2">
    <source>
        <dbReference type="ARBA" id="ARBA00007069"/>
    </source>
</evidence>
<feature type="transmembrane region" description="Helical" evidence="8">
    <location>
        <begin position="92"/>
        <end position="113"/>
    </location>
</feature>
<dbReference type="InterPro" id="IPR035906">
    <property type="entry name" value="MetI-like_sf"/>
</dbReference>
<comment type="caution">
    <text evidence="10">The sequence shown here is derived from an EMBL/GenBank/DDBJ whole genome shotgun (WGS) entry which is preliminary data.</text>
</comment>
<accession>A0A1A6DXY8</accession>
<dbReference type="PROSITE" id="PS50928">
    <property type="entry name" value="ABC_TM1"/>
    <property type="match status" value="1"/>
</dbReference>
<dbReference type="RefSeq" id="WP_068606923.1">
    <property type="nucleotide sequence ID" value="NZ_LZDH01000012.1"/>
</dbReference>
<evidence type="ECO:0000259" key="9">
    <source>
        <dbReference type="PROSITE" id="PS50928"/>
    </source>
</evidence>
<dbReference type="PANTHER" id="PTHR30450:SF1">
    <property type="entry name" value="D-METHIONINE TRANSPORT SYSTEM PERMEASE PROTEIN METI-RELATED"/>
    <property type="match status" value="1"/>
</dbReference>
<evidence type="ECO:0000256" key="4">
    <source>
        <dbReference type="ARBA" id="ARBA00022475"/>
    </source>
</evidence>
<dbReference type="GO" id="GO:0005886">
    <property type="term" value="C:plasma membrane"/>
    <property type="evidence" value="ECO:0007669"/>
    <property type="project" value="UniProtKB-SubCell"/>
</dbReference>
<keyword evidence="3 8" id="KW-0813">Transport</keyword>
<evidence type="ECO:0000256" key="1">
    <source>
        <dbReference type="ARBA" id="ARBA00004651"/>
    </source>
</evidence>
<dbReference type="Pfam" id="PF00528">
    <property type="entry name" value="BPD_transp_1"/>
    <property type="match status" value="1"/>
</dbReference>
<reference evidence="10 11" key="1">
    <citation type="submission" date="2016-06" db="EMBL/GenBank/DDBJ databases">
        <title>Genome sequence of Tepidimonas fonticaldi PL17.</title>
        <authorList>
            <person name="Pinnaka A.K."/>
        </authorList>
    </citation>
    <scope>NUCLEOTIDE SEQUENCE [LARGE SCALE GENOMIC DNA]</scope>
    <source>
        <strain evidence="10 11">PL17</strain>
    </source>
</reference>
<dbReference type="FunFam" id="1.10.3720.10:FF:000002">
    <property type="entry name" value="D-methionine ABC transporter permease MetI"/>
    <property type="match status" value="1"/>
</dbReference>
<proteinExistence type="inferred from homology"/>
<keyword evidence="4" id="KW-1003">Cell membrane</keyword>
<dbReference type="CDD" id="cd06261">
    <property type="entry name" value="TM_PBP2"/>
    <property type="match status" value="1"/>
</dbReference>
<dbReference type="InterPro" id="IPR000515">
    <property type="entry name" value="MetI-like"/>
</dbReference>
<dbReference type="Proteomes" id="UP000091969">
    <property type="component" value="Unassembled WGS sequence"/>
</dbReference>
<feature type="transmembrane region" description="Helical" evidence="8">
    <location>
        <begin position="154"/>
        <end position="176"/>
    </location>
</feature>
<dbReference type="GO" id="GO:0048473">
    <property type="term" value="P:D-methionine transmembrane transport"/>
    <property type="evidence" value="ECO:0007669"/>
    <property type="project" value="TreeGrafter"/>
</dbReference>
<dbReference type="STRING" id="1101373.A9O67_00400"/>
<keyword evidence="6 8" id="KW-1133">Transmembrane helix</keyword>
<dbReference type="Gene3D" id="1.10.3720.10">
    <property type="entry name" value="MetI-like"/>
    <property type="match status" value="1"/>
</dbReference>
<dbReference type="SUPFAM" id="SSF161098">
    <property type="entry name" value="MetI-like"/>
    <property type="match status" value="1"/>
</dbReference>
<gene>
    <name evidence="10" type="ORF">A9O67_00400</name>
</gene>
<feature type="transmembrane region" description="Helical" evidence="8">
    <location>
        <begin position="66"/>
        <end position="86"/>
    </location>
</feature>
<feature type="transmembrane region" description="Helical" evidence="8">
    <location>
        <begin position="25"/>
        <end position="46"/>
    </location>
</feature>
<evidence type="ECO:0000256" key="8">
    <source>
        <dbReference type="RuleBase" id="RU363032"/>
    </source>
</evidence>
<evidence type="ECO:0000256" key="5">
    <source>
        <dbReference type="ARBA" id="ARBA00022692"/>
    </source>
</evidence>
<comment type="similarity">
    <text evidence="2">Belongs to the binding-protein-dependent transport system permease family. CysTW subfamily.</text>
</comment>
<dbReference type="PANTHER" id="PTHR30450">
    <property type="entry name" value="ABC TRANSPORTER PERMEASE"/>
    <property type="match status" value="1"/>
</dbReference>
<protein>
    <submittedName>
        <fullName evidence="10">DL-methionine transporter permease subunit</fullName>
    </submittedName>
</protein>
<feature type="transmembrane region" description="Helical" evidence="8">
    <location>
        <begin position="196"/>
        <end position="219"/>
    </location>
</feature>
<evidence type="ECO:0000313" key="10">
    <source>
        <dbReference type="EMBL" id="OBS31629.1"/>
    </source>
</evidence>
<keyword evidence="5 8" id="KW-0812">Transmembrane</keyword>
<keyword evidence="11" id="KW-1185">Reference proteome</keyword>
<sequence length="225" mass="23292">MAEWLSTHFPPALIELFVDSLGETLVMVGLSGLAGAVLGIPLGVLLRLTDRGGVMENAAFNRTVGALVNAVRSTPFIILLVAIIPLTRLLTGSSIGTAAAVVPLTVAAAPFIARLVEASLREVDAGLIEAAQAMGATHTQIVFKVLLPEAVPGIVAGLTITLVSLTGYSAMAGAIGGGGLGDLGIRYGYQRFMPEVMAAVVLVLIVFVQAVQSAGDWLVRRLSHR</sequence>
<name>A0A1A6DXY8_9BURK</name>
<dbReference type="AlphaFoldDB" id="A0A1A6DXY8"/>
<dbReference type="EMBL" id="LZDH01000012">
    <property type="protein sequence ID" value="OBS31629.1"/>
    <property type="molecule type" value="Genomic_DNA"/>
</dbReference>
<dbReference type="InterPro" id="IPR051322">
    <property type="entry name" value="AA_ABC_Transporter_Permease"/>
</dbReference>
<dbReference type="NCBIfam" id="NF008049">
    <property type="entry name" value="PRK10782.1"/>
    <property type="match status" value="1"/>
</dbReference>
<evidence type="ECO:0000256" key="7">
    <source>
        <dbReference type="ARBA" id="ARBA00023136"/>
    </source>
</evidence>
<evidence type="ECO:0000256" key="6">
    <source>
        <dbReference type="ARBA" id="ARBA00022989"/>
    </source>
</evidence>
<evidence type="ECO:0000313" key="11">
    <source>
        <dbReference type="Proteomes" id="UP000091969"/>
    </source>
</evidence>
<dbReference type="OrthoDB" id="9793490at2"/>
<comment type="subcellular location">
    <subcellularLocation>
        <location evidence="1 8">Cell membrane</location>
        <topology evidence="1 8">Multi-pass membrane protein</topology>
    </subcellularLocation>
</comment>
<feature type="domain" description="ABC transmembrane type-1" evidence="9">
    <location>
        <begin position="21"/>
        <end position="213"/>
    </location>
</feature>